<keyword evidence="4" id="KW-1185">Reference proteome</keyword>
<dbReference type="Proteomes" id="UP001595867">
    <property type="component" value="Unassembled WGS sequence"/>
</dbReference>
<accession>A0ABV8J3L7</accession>
<name>A0ABV8J3L7_9ACTN</name>
<feature type="transmembrane region" description="Helical" evidence="1">
    <location>
        <begin position="9"/>
        <end position="30"/>
    </location>
</feature>
<dbReference type="Pfam" id="PF01471">
    <property type="entry name" value="PG_binding_1"/>
    <property type="match status" value="1"/>
</dbReference>
<organism evidence="3 4">
    <name type="scientific">Actinoplanes subglobosus</name>
    <dbReference type="NCBI Taxonomy" id="1547892"/>
    <lineage>
        <taxon>Bacteria</taxon>
        <taxon>Bacillati</taxon>
        <taxon>Actinomycetota</taxon>
        <taxon>Actinomycetes</taxon>
        <taxon>Micromonosporales</taxon>
        <taxon>Micromonosporaceae</taxon>
        <taxon>Actinoplanes</taxon>
    </lineage>
</organism>
<dbReference type="InterPro" id="IPR036365">
    <property type="entry name" value="PGBD-like_sf"/>
</dbReference>
<dbReference type="Gene3D" id="1.10.101.10">
    <property type="entry name" value="PGBD-like superfamily/PGBD"/>
    <property type="match status" value="1"/>
</dbReference>
<evidence type="ECO:0000313" key="3">
    <source>
        <dbReference type="EMBL" id="MFC4071182.1"/>
    </source>
</evidence>
<dbReference type="PANTHER" id="PTHR30469">
    <property type="entry name" value="MULTIDRUG RESISTANCE PROTEIN MDTA"/>
    <property type="match status" value="1"/>
</dbReference>
<dbReference type="RefSeq" id="WP_378072056.1">
    <property type="nucleotide sequence ID" value="NZ_JBHSBL010000027.1"/>
</dbReference>
<evidence type="ECO:0000259" key="2">
    <source>
        <dbReference type="Pfam" id="PF01471"/>
    </source>
</evidence>
<keyword evidence="1" id="KW-1133">Transmembrane helix</keyword>
<evidence type="ECO:0000256" key="1">
    <source>
        <dbReference type="SAM" id="Phobius"/>
    </source>
</evidence>
<dbReference type="EMBL" id="JBHSBL010000027">
    <property type="protein sequence ID" value="MFC4071182.1"/>
    <property type="molecule type" value="Genomic_DNA"/>
</dbReference>
<dbReference type="PANTHER" id="PTHR30469:SF33">
    <property type="entry name" value="SLR1207 PROTEIN"/>
    <property type="match status" value="1"/>
</dbReference>
<dbReference type="Gene3D" id="2.40.420.20">
    <property type="match status" value="1"/>
</dbReference>
<evidence type="ECO:0000313" key="4">
    <source>
        <dbReference type="Proteomes" id="UP001595867"/>
    </source>
</evidence>
<reference evidence="4" key="1">
    <citation type="journal article" date="2019" name="Int. J. Syst. Evol. Microbiol.">
        <title>The Global Catalogue of Microorganisms (GCM) 10K type strain sequencing project: providing services to taxonomists for standard genome sequencing and annotation.</title>
        <authorList>
            <consortium name="The Broad Institute Genomics Platform"/>
            <consortium name="The Broad Institute Genome Sequencing Center for Infectious Disease"/>
            <person name="Wu L."/>
            <person name="Ma J."/>
        </authorList>
    </citation>
    <scope>NUCLEOTIDE SEQUENCE [LARGE SCALE GENOMIC DNA]</scope>
    <source>
        <strain evidence="4">TBRC 5832</strain>
    </source>
</reference>
<feature type="domain" description="Peptidoglycan binding-like" evidence="2">
    <location>
        <begin position="126"/>
        <end position="174"/>
    </location>
</feature>
<dbReference type="InterPro" id="IPR036366">
    <property type="entry name" value="PGBDSf"/>
</dbReference>
<gene>
    <name evidence="3" type="ORF">ACFO0C_40150</name>
</gene>
<dbReference type="SUPFAM" id="SSF47090">
    <property type="entry name" value="PGBD-like"/>
    <property type="match status" value="1"/>
</dbReference>
<sequence>MTVRRTGRLVAGSLTGVVVAAGVLVTGWTLTAKPEAAAGATEVPTTTAEVTRGSVSQRFRLSGTYGFDGSWTVTHRGPAGVLTGLAAAGSRVSRGGVLYRVDGAAIRLLHGDVPAYRDLNVGTTDGADVRQLERNLRALGMDPDHEMAVDTDFTAATAAAVRRLQKKWGVTRTGGLTLGSIVFLPGEIRVGEPATSVGAGTGPDQPVLTGTTTRRVVTAQVTAERQNQIRTGDEVTYVLPGGARTKGRVLRIGKVATSATDGEGNAQQATVDVTMSIEVPAGSPDYDQASVQVSLATAVRANVLTVPVSALMADPGGGYRVRLASGAYAEVKPGLFDEATGLVEVTGGVTAGDRVEVPQR</sequence>
<dbReference type="InterPro" id="IPR002477">
    <property type="entry name" value="Peptidoglycan-bd-like"/>
</dbReference>
<comment type="caution">
    <text evidence="3">The sequence shown here is derived from an EMBL/GenBank/DDBJ whole genome shotgun (WGS) entry which is preliminary data.</text>
</comment>
<protein>
    <submittedName>
        <fullName evidence="3">Peptidoglycan-binding protein</fullName>
    </submittedName>
</protein>
<keyword evidence="1" id="KW-0472">Membrane</keyword>
<proteinExistence type="predicted"/>
<keyword evidence="1" id="KW-0812">Transmembrane</keyword>